<dbReference type="AlphaFoldDB" id="A0A8H6G0G5"/>
<evidence type="ECO:0000313" key="2">
    <source>
        <dbReference type="Proteomes" id="UP000578531"/>
    </source>
</evidence>
<dbReference type="EMBL" id="JACCJC010000010">
    <property type="protein sequence ID" value="KAF6238243.1"/>
    <property type="molecule type" value="Genomic_DNA"/>
</dbReference>
<comment type="caution">
    <text evidence="1">The sequence shown here is derived from an EMBL/GenBank/DDBJ whole genome shotgun (WGS) entry which is preliminary data.</text>
</comment>
<sequence length="111" mass="12937">MSRRIRVEMAKREKQTHSTYVKPVVGRQAFESPTNTAQLHFSYWGKRNFLTRMMQCGLICGLRNTLLCRVVAYEGWSLVLNVVTTNSQQRREKVSSFLQVSEKNVNRQCHS</sequence>
<dbReference type="RefSeq" id="XP_037167550.1">
    <property type="nucleotide sequence ID" value="XM_037305448.1"/>
</dbReference>
<accession>A0A8H6G0G5</accession>
<protein>
    <submittedName>
        <fullName evidence="1">Uncharacterized protein</fullName>
    </submittedName>
</protein>
<dbReference type="GeneID" id="59285189"/>
<dbReference type="Proteomes" id="UP000578531">
    <property type="component" value="Unassembled WGS sequence"/>
</dbReference>
<organism evidence="1 2">
    <name type="scientific">Letharia columbiana</name>
    <dbReference type="NCBI Taxonomy" id="112416"/>
    <lineage>
        <taxon>Eukaryota</taxon>
        <taxon>Fungi</taxon>
        <taxon>Dikarya</taxon>
        <taxon>Ascomycota</taxon>
        <taxon>Pezizomycotina</taxon>
        <taxon>Lecanoromycetes</taxon>
        <taxon>OSLEUM clade</taxon>
        <taxon>Lecanoromycetidae</taxon>
        <taxon>Lecanorales</taxon>
        <taxon>Lecanorineae</taxon>
        <taxon>Parmeliaceae</taxon>
        <taxon>Letharia</taxon>
    </lineage>
</organism>
<evidence type="ECO:0000313" key="1">
    <source>
        <dbReference type="EMBL" id="KAF6238243.1"/>
    </source>
</evidence>
<reference evidence="1 2" key="1">
    <citation type="journal article" date="2020" name="Genomics">
        <title>Complete, high-quality genomes from long-read metagenomic sequencing of two wolf lichen thalli reveals enigmatic genome architecture.</title>
        <authorList>
            <person name="McKenzie S.K."/>
            <person name="Walston R.F."/>
            <person name="Allen J.L."/>
        </authorList>
    </citation>
    <scope>NUCLEOTIDE SEQUENCE [LARGE SCALE GENOMIC DNA]</scope>
    <source>
        <strain evidence="1">WasteWater2</strain>
    </source>
</reference>
<name>A0A8H6G0G5_9LECA</name>
<keyword evidence="2" id="KW-1185">Reference proteome</keyword>
<gene>
    <name evidence="1" type="ORF">HO173_003523</name>
</gene>
<proteinExistence type="predicted"/>